<name>X1ALM8_9ZZZZ</name>
<reference evidence="1" key="1">
    <citation type="journal article" date="2014" name="Front. Microbiol.">
        <title>High frequency of phylogenetically diverse reductive dehalogenase-homologous genes in deep subseafloor sedimentary metagenomes.</title>
        <authorList>
            <person name="Kawai M."/>
            <person name="Futagami T."/>
            <person name="Toyoda A."/>
            <person name="Takaki Y."/>
            <person name="Nishi S."/>
            <person name="Hori S."/>
            <person name="Arai W."/>
            <person name="Tsubouchi T."/>
            <person name="Morono Y."/>
            <person name="Uchiyama I."/>
            <person name="Ito T."/>
            <person name="Fujiyama A."/>
            <person name="Inagaki F."/>
            <person name="Takami H."/>
        </authorList>
    </citation>
    <scope>NUCLEOTIDE SEQUENCE</scope>
    <source>
        <strain evidence="1">Expedition CK06-06</strain>
    </source>
</reference>
<proteinExistence type="predicted"/>
<organism evidence="1">
    <name type="scientific">marine sediment metagenome</name>
    <dbReference type="NCBI Taxonomy" id="412755"/>
    <lineage>
        <taxon>unclassified sequences</taxon>
        <taxon>metagenomes</taxon>
        <taxon>ecological metagenomes</taxon>
    </lineage>
</organism>
<evidence type="ECO:0000313" key="1">
    <source>
        <dbReference type="EMBL" id="GAG70397.1"/>
    </source>
</evidence>
<dbReference type="AlphaFoldDB" id="X1ALM8"/>
<protein>
    <recommendedName>
        <fullName evidence="2">Phage head-tail adaptor</fullName>
    </recommendedName>
</protein>
<accession>X1ALM8</accession>
<evidence type="ECO:0008006" key="2">
    <source>
        <dbReference type="Google" id="ProtNLM"/>
    </source>
</evidence>
<dbReference type="EMBL" id="BART01006827">
    <property type="protein sequence ID" value="GAG70397.1"/>
    <property type="molecule type" value="Genomic_DNA"/>
</dbReference>
<gene>
    <name evidence="1" type="ORF">S01H4_15584</name>
</gene>
<comment type="caution">
    <text evidence="1">The sequence shown here is derived from an EMBL/GenBank/DDBJ whole genome shotgun (WGS) entry which is preliminary data.</text>
</comment>
<sequence>MSFEALLINTCIVLEDTGAGPDDYGGEIPNWTAVAGLSDISCRLVAGSGREVVIGAEVVIADYKLFVGDITITEQNRIRMGGIDYEILLVMDRQDGIDSHHKECYLRTVR</sequence>